<dbReference type="PANTHER" id="PTHR44846">
    <property type="entry name" value="MANNOSYL-D-GLYCERATE TRANSPORT/METABOLISM SYSTEM REPRESSOR MNGR-RELATED"/>
    <property type="match status" value="1"/>
</dbReference>
<dbReference type="PANTHER" id="PTHR44846:SF17">
    <property type="entry name" value="GNTR-FAMILY TRANSCRIPTIONAL REGULATOR"/>
    <property type="match status" value="1"/>
</dbReference>
<dbReference type="InterPro" id="IPR000524">
    <property type="entry name" value="Tscrpt_reg_HTH_GntR"/>
</dbReference>
<evidence type="ECO:0000313" key="6">
    <source>
        <dbReference type="Proteomes" id="UP001596222"/>
    </source>
</evidence>
<keyword evidence="6" id="KW-1185">Reference proteome</keyword>
<evidence type="ECO:0000259" key="4">
    <source>
        <dbReference type="PROSITE" id="PS50949"/>
    </source>
</evidence>
<dbReference type="InterPro" id="IPR036390">
    <property type="entry name" value="WH_DNA-bd_sf"/>
</dbReference>
<dbReference type="Proteomes" id="UP001596222">
    <property type="component" value="Unassembled WGS sequence"/>
</dbReference>
<keyword evidence="3" id="KW-0804">Transcription</keyword>
<proteinExistence type="predicted"/>
<accession>A0ABV9ZUJ1</accession>
<dbReference type="Pfam" id="PF00392">
    <property type="entry name" value="GntR"/>
    <property type="match status" value="1"/>
</dbReference>
<comment type="caution">
    <text evidence="5">The sequence shown here is derived from an EMBL/GenBank/DDBJ whole genome shotgun (WGS) entry which is preliminary data.</text>
</comment>
<dbReference type="EMBL" id="JBHSKJ010000005">
    <property type="protein sequence ID" value="MFC5145084.1"/>
    <property type="molecule type" value="Genomic_DNA"/>
</dbReference>
<dbReference type="InterPro" id="IPR050679">
    <property type="entry name" value="Bact_HTH_transcr_reg"/>
</dbReference>
<dbReference type="SMART" id="SM00345">
    <property type="entry name" value="HTH_GNTR"/>
    <property type="match status" value="1"/>
</dbReference>
<dbReference type="InterPro" id="IPR036388">
    <property type="entry name" value="WH-like_DNA-bd_sf"/>
</dbReference>
<gene>
    <name evidence="5" type="ORF">ACFPP6_10415</name>
</gene>
<dbReference type="PROSITE" id="PS50949">
    <property type="entry name" value="HTH_GNTR"/>
    <property type="match status" value="1"/>
</dbReference>
<evidence type="ECO:0000256" key="1">
    <source>
        <dbReference type="ARBA" id="ARBA00023015"/>
    </source>
</evidence>
<protein>
    <submittedName>
        <fullName evidence="5">Winged helix-turn-helix domain-containing protein</fullName>
    </submittedName>
</protein>
<reference evidence="6" key="1">
    <citation type="journal article" date="2019" name="Int. J. Syst. Evol. Microbiol.">
        <title>The Global Catalogue of Microorganisms (GCM) 10K type strain sequencing project: providing services to taxonomists for standard genome sequencing and annotation.</title>
        <authorList>
            <consortium name="The Broad Institute Genomics Platform"/>
            <consortium name="The Broad Institute Genome Sequencing Center for Infectious Disease"/>
            <person name="Wu L."/>
            <person name="Ma J."/>
        </authorList>
    </citation>
    <scope>NUCLEOTIDE SEQUENCE [LARGE SCALE GENOMIC DNA]</scope>
    <source>
        <strain evidence="6">CGMCC 4.1641</strain>
    </source>
</reference>
<evidence type="ECO:0000256" key="2">
    <source>
        <dbReference type="ARBA" id="ARBA00023125"/>
    </source>
</evidence>
<sequence length="95" mass="10129">MAEEQGAPPVDPTRVAYVYMQVADHVAAQIEAGTLRPGARLAGERDLAEQYGVAIGTVRRAIQELRDRGLLVTLPAKGTFVPEQLSADDADLGDV</sequence>
<feature type="domain" description="HTH gntR-type" evidence="4">
    <location>
        <begin position="16"/>
        <end position="84"/>
    </location>
</feature>
<keyword evidence="2" id="KW-0238">DNA-binding</keyword>
<name>A0ABV9ZUJ1_9ACTN</name>
<keyword evidence="1" id="KW-0805">Transcription regulation</keyword>
<dbReference type="SUPFAM" id="SSF46785">
    <property type="entry name" value="Winged helix' DNA-binding domain"/>
    <property type="match status" value="1"/>
</dbReference>
<dbReference type="Gene3D" id="1.10.10.10">
    <property type="entry name" value="Winged helix-like DNA-binding domain superfamily/Winged helix DNA-binding domain"/>
    <property type="match status" value="1"/>
</dbReference>
<dbReference type="RefSeq" id="WP_382039397.1">
    <property type="nucleotide sequence ID" value="NZ_JBHSKJ010000005.1"/>
</dbReference>
<evidence type="ECO:0000256" key="3">
    <source>
        <dbReference type="ARBA" id="ARBA00023163"/>
    </source>
</evidence>
<dbReference type="CDD" id="cd07377">
    <property type="entry name" value="WHTH_GntR"/>
    <property type="match status" value="1"/>
</dbReference>
<evidence type="ECO:0000313" key="5">
    <source>
        <dbReference type="EMBL" id="MFC5145084.1"/>
    </source>
</evidence>
<organism evidence="5 6">
    <name type="scientific">Streptomyces aureoversilis</name>
    <dbReference type="NCBI Taxonomy" id="67277"/>
    <lineage>
        <taxon>Bacteria</taxon>
        <taxon>Bacillati</taxon>
        <taxon>Actinomycetota</taxon>
        <taxon>Actinomycetes</taxon>
        <taxon>Kitasatosporales</taxon>
        <taxon>Streptomycetaceae</taxon>
        <taxon>Streptomyces</taxon>
    </lineage>
</organism>